<evidence type="ECO:0008006" key="3">
    <source>
        <dbReference type="Google" id="ProtNLM"/>
    </source>
</evidence>
<name>A0ABT9NXW9_9ACTN</name>
<dbReference type="Pfam" id="PF04672">
    <property type="entry name" value="Methyltransf_19"/>
    <property type="match status" value="1"/>
</dbReference>
<dbReference type="EMBL" id="JAUSQZ010000001">
    <property type="protein sequence ID" value="MDP9825151.1"/>
    <property type="molecule type" value="Genomic_DNA"/>
</dbReference>
<dbReference type="InterPro" id="IPR029063">
    <property type="entry name" value="SAM-dependent_MTases_sf"/>
</dbReference>
<sequence length="287" mass="31639">MTTQPHEPQTGRESQSGLSVDWSWTASDEDWIPPEIDISKPSAARMYDFALGGKDNFEVDRRAVNEIGRVIPDLTAVASANRGFLVRAVDLLAEQGIDQFVDLGAGIPTSPNVHEVAQVKAPGVRVAYIDNDPIVMAYNRALRAPRPGVLALDHDLRHPQSLLEDPRLRAHIDLGRPVGLLFIAVLHFVRREMAIKVVEQYRRLLPPGSCIAISAICSDGMEPGYVSTLEKVYDTSPTPLVVRSRSQVEQLFDGTELIGPGLVDVTHWRDDQPYLPIRVLCGVGRVV</sequence>
<dbReference type="Gene3D" id="3.40.50.150">
    <property type="entry name" value="Vaccinia Virus protein VP39"/>
    <property type="match status" value="1"/>
</dbReference>
<gene>
    <name evidence="1" type="ORF">J2S57_000900</name>
</gene>
<accession>A0ABT9NXW9</accession>
<dbReference type="InterPro" id="IPR006764">
    <property type="entry name" value="SAM_dep_MeTrfase_SAV2177_type"/>
</dbReference>
<evidence type="ECO:0000313" key="2">
    <source>
        <dbReference type="Proteomes" id="UP001235712"/>
    </source>
</evidence>
<organism evidence="1 2">
    <name type="scientific">Kineosporia succinea</name>
    <dbReference type="NCBI Taxonomy" id="84632"/>
    <lineage>
        <taxon>Bacteria</taxon>
        <taxon>Bacillati</taxon>
        <taxon>Actinomycetota</taxon>
        <taxon>Actinomycetes</taxon>
        <taxon>Kineosporiales</taxon>
        <taxon>Kineosporiaceae</taxon>
        <taxon>Kineosporia</taxon>
    </lineage>
</organism>
<reference evidence="1 2" key="1">
    <citation type="submission" date="2023-07" db="EMBL/GenBank/DDBJ databases">
        <title>Sequencing the genomes of 1000 actinobacteria strains.</title>
        <authorList>
            <person name="Klenk H.-P."/>
        </authorList>
    </citation>
    <scope>NUCLEOTIDE SEQUENCE [LARGE SCALE GENOMIC DNA]</scope>
    <source>
        <strain evidence="1 2">DSM 44388</strain>
    </source>
</reference>
<dbReference type="PIRSF" id="PIRSF017393">
    <property type="entry name" value="MTase_SAV2177"/>
    <property type="match status" value="1"/>
</dbReference>
<dbReference type="SUPFAM" id="SSF53335">
    <property type="entry name" value="S-adenosyl-L-methionine-dependent methyltransferases"/>
    <property type="match status" value="1"/>
</dbReference>
<proteinExistence type="predicted"/>
<dbReference type="RefSeq" id="WP_307238634.1">
    <property type="nucleotide sequence ID" value="NZ_JAUSQZ010000001.1"/>
</dbReference>
<dbReference type="Proteomes" id="UP001235712">
    <property type="component" value="Unassembled WGS sequence"/>
</dbReference>
<evidence type="ECO:0000313" key="1">
    <source>
        <dbReference type="EMBL" id="MDP9825151.1"/>
    </source>
</evidence>
<keyword evidence="2" id="KW-1185">Reference proteome</keyword>
<comment type="caution">
    <text evidence="1">The sequence shown here is derived from an EMBL/GenBank/DDBJ whole genome shotgun (WGS) entry which is preliminary data.</text>
</comment>
<protein>
    <recommendedName>
        <fullName evidence="3">S-adenosyl methyltransferase</fullName>
    </recommendedName>
</protein>